<protein>
    <submittedName>
        <fullName evidence="3">Uncharacterized protein</fullName>
    </submittedName>
</protein>
<keyword evidence="2" id="KW-0472">Membrane</keyword>
<feature type="region of interest" description="Disordered" evidence="1">
    <location>
        <begin position="201"/>
        <end position="271"/>
    </location>
</feature>
<evidence type="ECO:0000313" key="3">
    <source>
        <dbReference type="EMBL" id="VDI33929.1"/>
    </source>
</evidence>
<dbReference type="AlphaFoldDB" id="A0A8B6EI75"/>
<keyword evidence="2" id="KW-0812">Transmembrane</keyword>
<reference evidence="3" key="1">
    <citation type="submission" date="2018-11" db="EMBL/GenBank/DDBJ databases">
        <authorList>
            <person name="Alioto T."/>
            <person name="Alioto T."/>
        </authorList>
    </citation>
    <scope>NUCLEOTIDE SEQUENCE</scope>
</reference>
<evidence type="ECO:0000313" key="4">
    <source>
        <dbReference type="Proteomes" id="UP000596742"/>
    </source>
</evidence>
<organism evidence="3 4">
    <name type="scientific">Mytilus galloprovincialis</name>
    <name type="common">Mediterranean mussel</name>
    <dbReference type="NCBI Taxonomy" id="29158"/>
    <lineage>
        <taxon>Eukaryota</taxon>
        <taxon>Metazoa</taxon>
        <taxon>Spiralia</taxon>
        <taxon>Lophotrochozoa</taxon>
        <taxon>Mollusca</taxon>
        <taxon>Bivalvia</taxon>
        <taxon>Autobranchia</taxon>
        <taxon>Pteriomorphia</taxon>
        <taxon>Mytilida</taxon>
        <taxon>Mytiloidea</taxon>
        <taxon>Mytilidae</taxon>
        <taxon>Mytilinae</taxon>
        <taxon>Mytilus</taxon>
    </lineage>
</organism>
<feature type="compositionally biased region" description="Polar residues" evidence="1">
    <location>
        <begin position="237"/>
        <end position="252"/>
    </location>
</feature>
<proteinExistence type="predicted"/>
<feature type="transmembrane region" description="Helical" evidence="2">
    <location>
        <begin position="173"/>
        <end position="194"/>
    </location>
</feature>
<keyword evidence="2" id="KW-1133">Transmembrane helix</keyword>
<evidence type="ECO:0000256" key="2">
    <source>
        <dbReference type="SAM" id="Phobius"/>
    </source>
</evidence>
<dbReference type="OrthoDB" id="6051405at2759"/>
<evidence type="ECO:0000256" key="1">
    <source>
        <dbReference type="SAM" id="MobiDB-lite"/>
    </source>
</evidence>
<sequence>MWICDSEAMTEYFGTIFTFLSFLALTACRVPVVTLRTKENCTTYILVHNVLQIEWFADMLLNCTVEVDTIKTLSAYEYLCIQPKTLYFPKCIAKVTVYEKFTSNPLVMTRNCVNNLDPTICTRGHNPFLIKFEAQQKSGAHVVFRIEGKNGQYSTGNDDDDDDHSADALVTQIVLAVGSITTFLAIVICIFVSCRHSRYRNCDSSSERSSPRTVQTEMAEGEVTRPGSLPELDSLIGSKNKQTDSLMSQPGQRDTPPPSYWDVLVDDAGVK</sequence>
<feature type="transmembrane region" description="Helical" evidence="2">
    <location>
        <begin position="12"/>
        <end position="32"/>
    </location>
</feature>
<dbReference type="Proteomes" id="UP000596742">
    <property type="component" value="Unassembled WGS sequence"/>
</dbReference>
<accession>A0A8B6EI75</accession>
<name>A0A8B6EI75_MYTGA</name>
<comment type="caution">
    <text evidence="3">The sequence shown here is derived from an EMBL/GenBank/DDBJ whole genome shotgun (WGS) entry which is preliminary data.</text>
</comment>
<dbReference type="EMBL" id="UYJE01005102">
    <property type="protein sequence ID" value="VDI33929.1"/>
    <property type="molecule type" value="Genomic_DNA"/>
</dbReference>
<gene>
    <name evidence="3" type="ORF">MGAL_10B050208</name>
</gene>
<keyword evidence="4" id="KW-1185">Reference proteome</keyword>